<keyword evidence="10 23" id="KW-0341">Growth regulation</keyword>
<evidence type="ECO:0000256" key="17">
    <source>
        <dbReference type="ARBA" id="ARBA00023288"/>
    </source>
</evidence>
<dbReference type="Ensembl" id="ENSCPOT00000006680.3">
    <property type="protein sequence ID" value="ENSCPOP00000005957.3"/>
    <property type="gene ID" value="ENSCPOG00000006614.4"/>
</dbReference>
<feature type="compositionally biased region" description="Basic residues" evidence="24">
    <location>
        <begin position="167"/>
        <end position="179"/>
    </location>
</feature>
<keyword evidence="16 23" id="KW-0966">Cell projection</keyword>
<keyword evidence="9 23" id="KW-0597">Phosphoprotein</keyword>
<dbReference type="STRING" id="10141.ENSCPOP00000005957"/>
<evidence type="ECO:0000256" key="14">
    <source>
        <dbReference type="ARBA" id="ARBA00023018"/>
    </source>
</evidence>
<evidence type="ECO:0000256" key="2">
    <source>
        <dbReference type="ARBA" id="ARBA00004484"/>
    </source>
</evidence>
<evidence type="ECO:0000256" key="18">
    <source>
        <dbReference type="ARBA" id="ARBA00025215"/>
    </source>
</evidence>
<evidence type="ECO:0000256" key="13">
    <source>
        <dbReference type="ARBA" id="ARBA00022902"/>
    </source>
</evidence>
<gene>
    <name evidence="27" type="primary">GAP43</name>
</gene>
<evidence type="ECO:0000256" key="6">
    <source>
        <dbReference type="ARBA" id="ARBA00021591"/>
    </source>
</evidence>
<reference evidence="27" key="2">
    <citation type="submission" date="2025-08" db="UniProtKB">
        <authorList>
            <consortium name="Ensembl"/>
        </authorList>
    </citation>
    <scope>IDENTIFICATION</scope>
    <source>
        <strain evidence="27">2N</strain>
    </source>
</reference>
<evidence type="ECO:0000313" key="27">
    <source>
        <dbReference type="Ensembl" id="ENSCPOP00000005957.3"/>
    </source>
</evidence>
<evidence type="ECO:0000256" key="16">
    <source>
        <dbReference type="ARBA" id="ARBA00023273"/>
    </source>
</evidence>
<dbReference type="SMART" id="SM00015">
    <property type="entry name" value="IQ"/>
    <property type="match status" value="1"/>
</dbReference>
<dbReference type="Pfam" id="PF06614">
    <property type="entry name" value="Neuromodulin"/>
    <property type="match status" value="2"/>
</dbReference>
<dbReference type="GO" id="GO:0005737">
    <property type="term" value="C:cytoplasm"/>
    <property type="evidence" value="ECO:0007669"/>
    <property type="project" value="UniProtKB-SubCell"/>
</dbReference>
<evidence type="ECO:0000256" key="11">
    <source>
        <dbReference type="ARBA" id="ARBA00022782"/>
    </source>
</evidence>
<dbReference type="GO" id="GO:1901981">
    <property type="term" value="F:phosphatidylinositol phosphate binding"/>
    <property type="evidence" value="ECO:0007669"/>
    <property type="project" value="TreeGrafter"/>
</dbReference>
<evidence type="ECO:0000256" key="22">
    <source>
        <dbReference type="ARBA" id="ARBA00046855"/>
    </source>
</evidence>
<feature type="compositionally biased region" description="Low complexity" evidence="24">
    <location>
        <begin position="91"/>
        <end position="111"/>
    </location>
</feature>
<dbReference type="Proteomes" id="UP000005447">
    <property type="component" value="Unassembled WGS sequence"/>
</dbReference>
<keyword evidence="12 23" id="KW-0112">Calmodulin-binding</keyword>
<feature type="compositionally biased region" description="Basic and acidic residues" evidence="24">
    <location>
        <begin position="18"/>
        <end position="37"/>
    </location>
</feature>
<dbReference type="GO" id="GO:0032584">
    <property type="term" value="C:growth cone membrane"/>
    <property type="evidence" value="ECO:0007669"/>
    <property type="project" value="UniProtKB-SubCell"/>
</dbReference>
<dbReference type="PANTHER" id="PTHR10699:SF15">
    <property type="entry name" value="NEUROMODULIN"/>
    <property type="match status" value="1"/>
</dbReference>
<dbReference type="VEuPathDB" id="HostDB:ENSCPOG00000006614"/>
<dbReference type="Gene3D" id="1.20.5.190">
    <property type="match status" value="1"/>
</dbReference>
<feature type="compositionally biased region" description="Basic and acidic residues" evidence="24">
    <location>
        <begin position="142"/>
        <end position="153"/>
    </location>
</feature>
<dbReference type="PRINTS" id="PR00215">
    <property type="entry name" value="NEUROMODULIN"/>
</dbReference>
<evidence type="ECO:0000259" key="25">
    <source>
        <dbReference type="Pfam" id="PF06614"/>
    </source>
</evidence>
<reference evidence="28" key="1">
    <citation type="journal article" date="2011" name="Nature">
        <title>A high-resolution map of human evolutionary constraint using 29 mammals.</title>
        <authorList>
            <person name="Lindblad-Toh K."/>
            <person name="Garber M."/>
            <person name="Zuk O."/>
            <person name="Lin M.F."/>
            <person name="Parker B.J."/>
            <person name="Washietl S."/>
            <person name="Kheradpour P."/>
            <person name="Ernst J."/>
            <person name="Jordan G."/>
            <person name="Mauceli E."/>
            <person name="Ward L.D."/>
            <person name="Lowe C.B."/>
            <person name="Holloway A.K."/>
            <person name="Clamp M."/>
            <person name="Gnerre S."/>
            <person name="Alfoldi J."/>
            <person name="Beal K."/>
            <person name="Chang J."/>
            <person name="Clawson H."/>
            <person name="Cuff J."/>
            <person name="Di Palma F."/>
            <person name="Fitzgerald S."/>
            <person name="Flicek P."/>
            <person name="Guttman M."/>
            <person name="Hubisz M.J."/>
            <person name="Jaffe D.B."/>
            <person name="Jungreis I."/>
            <person name="Kent W.J."/>
            <person name="Kostka D."/>
            <person name="Lara M."/>
            <person name="Martins A.L."/>
            <person name="Massingham T."/>
            <person name="Moltke I."/>
            <person name="Raney B.J."/>
            <person name="Rasmussen M.D."/>
            <person name="Robinson J."/>
            <person name="Stark A."/>
            <person name="Vilella A.J."/>
            <person name="Wen J."/>
            <person name="Xie X."/>
            <person name="Zody M.C."/>
            <person name="Baldwin J."/>
            <person name="Bloom T."/>
            <person name="Chin C.W."/>
            <person name="Heiman D."/>
            <person name="Nicol R."/>
            <person name="Nusbaum C."/>
            <person name="Young S."/>
            <person name="Wilkinson J."/>
            <person name="Worley K.C."/>
            <person name="Kovar C.L."/>
            <person name="Muzny D.M."/>
            <person name="Gibbs R.A."/>
            <person name="Cree A."/>
            <person name="Dihn H.H."/>
            <person name="Fowler G."/>
            <person name="Jhangiani S."/>
            <person name="Joshi V."/>
            <person name="Lee S."/>
            <person name="Lewis L.R."/>
            <person name="Nazareth L.V."/>
            <person name="Okwuonu G."/>
            <person name="Santibanez J."/>
            <person name="Warren W.C."/>
            <person name="Mardis E.R."/>
            <person name="Weinstock G.M."/>
            <person name="Wilson R.K."/>
            <person name="Delehaunty K."/>
            <person name="Dooling D."/>
            <person name="Fronik C."/>
            <person name="Fulton L."/>
            <person name="Fulton B."/>
            <person name="Graves T."/>
            <person name="Minx P."/>
            <person name="Sodergren E."/>
            <person name="Birney E."/>
            <person name="Margulies E.H."/>
            <person name="Herrero J."/>
            <person name="Green E.D."/>
            <person name="Haussler D."/>
            <person name="Siepel A."/>
            <person name="Goldman N."/>
            <person name="Pollard K.S."/>
            <person name="Pedersen J.S."/>
            <person name="Lander E.S."/>
            <person name="Kellis M."/>
        </authorList>
    </citation>
    <scope>NUCLEOTIDE SEQUENCE [LARGE SCALE GENOMIC DNA]</scope>
    <source>
        <strain evidence="28">2N</strain>
    </source>
</reference>
<dbReference type="Pfam" id="PF10580">
    <property type="entry name" value="Neuromodulin_N"/>
    <property type="match status" value="1"/>
</dbReference>
<dbReference type="FunCoup" id="H0V870">
    <property type="interactions" value="126"/>
</dbReference>
<evidence type="ECO:0000256" key="4">
    <source>
        <dbReference type="ARBA" id="ARBA00004516"/>
    </source>
</evidence>
<organism evidence="27 28">
    <name type="scientific">Cavia porcellus</name>
    <name type="common">Guinea pig</name>
    <dbReference type="NCBI Taxonomy" id="10141"/>
    <lineage>
        <taxon>Eukaryota</taxon>
        <taxon>Metazoa</taxon>
        <taxon>Chordata</taxon>
        <taxon>Craniata</taxon>
        <taxon>Vertebrata</taxon>
        <taxon>Euteleostomi</taxon>
        <taxon>Mammalia</taxon>
        <taxon>Eutheria</taxon>
        <taxon>Euarchontoglires</taxon>
        <taxon>Glires</taxon>
        <taxon>Rodentia</taxon>
        <taxon>Hystricomorpha</taxon>
        <taxon>Caviidae</taxon>
        <taxon>Cavia</taxon>
    </lineage>
</organism>
<evidence type="ECO:0000256" key="1">
    <source>
        <dbReference type="ARBA" id="ARBA00004279"/>
    </source>
</evidence>
<dbReference type="InterPro" id="IPR000048">
    <property type="entry name" value="IQ_motif_EF-hand-BS"/>
</dbReference>
<feature type="compositionally biased region" description="Basic and acidic residues" evidence="24">
    <location>
        <begin position="184"/>
        <end position="211"/>
    </location>
</feature>
<keyword evidence="14 23" id="KW-0770">Synapse</keyword>
<keyword evidence="15" id="KW-0472">Membrane</keyword>
<comment type="PTM">
    <text evidence="23">Palmitoylated. Palmitoylation is essential for plasma membrane association.</text>
</comment>
<dbReference type="InParanoid" id="H0V870"/>
<dbReference type="GO" id="GO:0045165">
    <property type="term" value="P:cell fate commitment"/>
    <property type="evidence" value="ECO:0007669"/>
    <property type="project" value="Ensembl"/>
</dbReference>
<dbReference type="GO" id="GO:0016198">
    <property type="term" value="P:axon choice point recognition"/>
    <property type="evidence" value="ECO:0007669"/>
    <property type="project" value="Ensembl"/>
</dbReference>
<evidence type="ECO:0000256" key="3">
    <source>
        <dbReference type="ARBA" id="ARBA00004503"/>
    </source>
</evidence>
<dbReference type="GO" id="GO:0040008">
    <property type="term" value="P:regulation of growth"/>
    <property type="evidence" value="ECO:0007669"/>
    <property type="project" value="UniProtKB-UniRule"/>
</dbReference>
<evidence type="ECO:0000256" key="10">
    <source>
        <dbReference type="ARBA" id="ARBA00022604"/>
    </source>
</evidence>
<keyword evidence="13 23" id="KW-0524">Neurogenesis</keyword>
<dbReference type="Pfam" id="PF00612">
    <property type="entry name" value="IQ"/>
    <property type="match status" value="1"/>
</dbReference>
<evidence type="ECO:0000256" key="23">
    <source>
        <dbReference type="RuleBase" id="RU368113"/>
    </source>
</evidence>
<dbReference type="GO" id="GO:0051489">
    <property type="term" value="P:regulation of filopodium assembly"/>
    <property type="evidence" value="ECO:0007669"/>
    <property type="project" value="Ensembl"/>
</dbReference>
<evidence type="ECO:0000256" key="20">
    <source>
        <dbReference type="ARBA" id="ARBA00033250"/>
    </source>
</evidence>
<protein>
    <recommendedName>
        <fullName evidence="6 23">Neuromodulin</fullName>
    </recommendedName>
    <alternativeName>
        <fullName evidence="19 23">Axonal membrane protein GAP-43</fullName>
    </alternativeName>
    <alternativeName>
        <fullName evidence="20 23">Growth-associated protein 43</fullName>
    </alternativeName>
</protein>
<keyword evidence="23" id="KW-0963">Cytoplasm</keyword>
<comment type="subcellular location">
    <subcellularLocation>
        <location evidence="23">Cell membrane</location>
        <topology evidence="23">Peripheral membrane protein</topology>
        <orientation evidence="23">Cytoplasmic side</orientation>
    </subcellularLocation>
    <subcellularLocation>
        <location evidence="3 23">Cell projection</location>
        <location evidence="3 23">Growth cone membrane</location>
        <topology evidence="3 23">Peripheral membrane protein</topology>
        <orientation evidence="3 23">Cytoplasmic side</orientation>
    </subcellularLocation>
    <subcellularLocation>
        <location evidence="21 23">Synapse</location>
    </subcellularLocation>
    <subcellularLocation>
        <location evidence="4 23">Cell projection</location>
        <location evidence="4 23">Filopodium membrane</location>
        <topology evidence="4 23">Peripheral membrane protein</topology>
    </subcellularLocation>
    <subcellularLocation>
        <location evidence="2 23">Perikaryon</location>
    </subcellularLocation>
    <subcellularLocation>
        <location evidence="1 23">Cell projection</location>
        <location evidence="1 23">Dendrite</location>
    </subcellularLocation>
    <subcellularLocation>
        <location evidence="23">Cell projection</location>
        <location evidence="23">Axon</location>
    </subcellularLocation>
    <subcellularLocation>
        <location evidence="23">Cytoplasm</location>
    </subcellularLocation>
    <text evidence="23">Cytoplasmic surface of growth cone and synaptic plasma membranes.</text>
</comment>
<keyword evidence="8 23" id="KW-1003">Cell membrane</keyword>
<dbReference type="EMBL" id="AAKN02035523">
    <property type="status" value="NOT_ANNOTATED_CDS"/>
    <property type="molecule type" value="Genomic_DNA"/>
</dbReference>
<dbReference type="GeneTree" id="ENSGT00730000111265"/>
<accession>H0V870</accession>
<keyword evidence="28" id="KW-1185">Reference proteome</keyword>
<evidence type="ECO:0000256" key="9">
    <source>
        <dbReference type="ARBA" id="ARBA00022553"/>
    </source>
</evidence>
<evidence type="ECO:0000256" key="5">
    <source>
        <dbReference type="ARBA" id="ARBA00005890"/>
    </source>
</evidence>
<feature type="compositionally biased region" description="Low complexity" evidence="24">
    <location>
        <begin position="156"/>
        <end position="166"/>
    </location>
</feature>
<comment type="function">
    <text evidence="18 23">This protein is associated with nerve growth. It is a major component of the motile 'growth cones' that form the tips of elongating axons. Plays a role in axonal and dendritic filopodia induction.</text>
</comment>
<name>H0V870_CAVPO</name>
<keyword evidence="23" id="KW-0564">Palmitate</keyword>
<dbReference type="HOGENOM" id="CLU_102989_0_0_1"/>
<dbReference type="PROSITE" id="PS50096">
    <property type="entry name" value="IQ"/>
    <property type="match status" value="1"/>
</dbReference>
<dbReference type="GO" id="GO:0035727">
    <property type="term" value="F:lysophosphatidic acid binding"/>
    <property type="evidence" value="ECO:0007669"/>
    <property type="project" value="TreeGrafter"/>
</dbReference>
<dbReference type="InterPro" id="IPR018947">
    <property type="entry name" value="Neuromodulin_N"/>
</dbReference>
<feature type="domain" description="Neuromodulin N-terminal" evidence="26">
    <location>
        <begin position="16"/>
        <end position="36"/>
    </location>
</feature>
<dbReference type="GO" id="GO:0031527">
    <property type="term" value="C:filopodium membrane"/>
    <property type="evidence" value="ECO:0007669"/>
    <property type="project" value="UniProtKB-SubCell"/>
</dbReference>
<dbReference type="AlphaFoldDB" id="H0V870"/>
<comment type="similarity">
    <text evidence="5 23">Belongs to the neuromodulin family.</text>
</comment>
<dbReference type="GO" id="GO:0001786">
    <property type="term" value="F:phosphatidylserine binding"/>
    <property type="evidence" value="ECO:0007669"/>
    <property type="project" value="TreeGrafter"/>
</dbReference>
<evidence type="ECO:0000256" key="24">
    <source>
        <dbReference type="SAM" id="MobiDB-lite"/>
    </source>
</evidence>
<dbReference type="PANTHER" id="PTHR10699">
    <property type="entry name" value="NEUROMODULIN"/>
    <property type="match status" value="1"/>
</dbReference>
<comment type="subunit">
    <text evidence="22 23">Identified in a complex containing FGFR4, NCAM1, CDH2, PLCG1, FRS2, SRC, SHC1, GAP43 and CTTN. Interacts (via IQ domain) with calmodulin. Binds calmodulin with a greater affinity in the absence of Ca(2+) than in its presence.</text>
</comment>
<dbReference type="InterPro" id="IPR001422">
    <property type="entry name" value="Neuromodulin"/>
</dbReference>
<keyword evidence="11 23" id="KW-0221">Differentiation</keyword>
<dbReference type="GO" id="GO:0005516">
    <property type="term" value="F:calmodulin binding"/>
    <property type="evidence" value="ECO:0007669"/>
    <property type="project" value="UniProtKB-UniRule"/>
</dbReference>
<dbReference type="Bgee" id="ENSCPOG00000006614">
    <property type="expression patterns" value="Expressed in frontal cortex and 12 other cell types or tissues"/>
</dbReference>
<feature type="region of interest" description="Disordered" evidence="24">
    <location>
        <begin position="18"/>
        <end position="211"/>
    </location>
</feature>
<feature type="domain" description="Neuromodulin C-terminal" evidence="25">
    <location>
        <begin position="184"/>
        <end position="211"/>
    </location>
</feature>
<proteinExistence type="inferred from homology"/>
<evidence type="ECO:0000313" key="28">
    <source>
        <dbReference type="Proteomes" id="UP000005447"/>
    </source>
</evidence>
<keyword evidence="7 23" id="KW-0217">Developmental protein</keyword>
<evidence type="ECO:0000256" key="7">
    <source>
        <dbReference type="ARBA" id="ARBA00022473"/>
    </source>
</evidence>
<dbReference type="PROSITE" id="PS00413">
    <property type="entry name" value="NEUROMODULIN_2"/>
    <property type="match status" value="1"/>
</dbReference>
<dbReference type="GO" id="GO:0060019">
    <property type="term" value="P:radial glial cell differentiation"/>
    <property type="evidence" value="ECO:0007669"/>
    <property type="project" value="Ensembl"/>
</dbReference>
<evidence type="ECO:0000256" key="15">
    <source>
        <dbReference type="ARBA" id="ARBA00023136"/>
    </source>
</evidence>
<dbReference type="InterPro" id="IPR017454">
    <property type="entry name" value="Neuromodulin_C"/>
</dbReference>
<reference evidence="27" key="3">
    <citation type="submission" date="2025-09" db="UniProtKB">
        <authorList>
            <consortium name="Ensembl"/>
        </authorList>
    </citation>
    <scope>IDENTIFICATION</scope>
    <source>
        <strain evidence="27">2N</strain>
    </source>
</reference>
<dbReference type="InterPro" id="IPR033137">
    <property type="entry name" value="Neuromodulin_P_site"/>
</dbReference>
<dbReference type="OMA" id="HFPFISK"/>
<keyword evidence="17 23" id="KW-0449">Lipoprotein</keyword>
<sequence length="211" mass="22133">VLSCRQRTPRELSFLVEKNDEDQKIEQDGIKPEDKAHKAATKIQASFRGHITRKKLKGEKKGEAQAAEADAGEQKEPAPAADAAAREGDGAAEAAPGAGPQAEEPGAAGDAASEEKKGEGGPGAAPAAEEKAASADTSSSSKADDGLKEEPKPARRALPPATAAARHLPRCRGRRRRPASHGASVDETKPKESARQDEGKEEEREADQEHA</sequence>
<dbReference type="GO" id="GO:0014069">
    <property type="term" value="C:postsynaptic density"/>
    <property type="evidence" value="ECO:0007669"/>
    <property type="project" value="Ensembl"/>
</dbReference>
<dbReference type="GO" id="GO:0048708">
    <property type="term" value="P:astrocyte differentiation"/>
    <property type="evidence" value="ECO:0007669"/>
    <property type="project" value="Ensembl"/>
</dbReference>
<evidence type="ECO:0000256" key="8">
    <source>
        <dbReference type="ARBA" id="ARBA00022475"/>
    </source>
</evidence>
<dbReference type="GO" id="GO:0031103">
    <property type="term" value="P:axon regeneration"/>
    <property type="evidence" value="ECO:0007669"/>
    <property type="project" value="TreeGrafter"/>
</dbReference>
<evidence type="ECO:0000256" key="19">
    <source>
        <dbReference type="ARBA" id="ARBA00030597"/>
    </source>
</evidence>
<evidence type="ECO:0000256" key="21">
    <source>
        <dbReference type="ARBA" id="ARBA00034103"/>
    </source>
</evidence>
<dbReference type="GO" id="GO:0030425">
    <property type="term" value="C:dendrite"/>
    <property type="evidence" value="ECO:0007669"/>
    <property type="project" value="UniProtKB-SubCell"/>
</dbReference>
<evidence type="ECO:0000259" key="26">
    <source>
        <dbReference type="Pfam" id="PF10580"/>
    </source>
</evidence>
<feature type="domain" description="Neuromodulin C-terminal" evidence="25">
    <location>
        <begin position="74"/>
        <end position="165"/>
    </location>
</feature>
<evidence type="ECO:0000256" key="12">
    <source>
        <dbReference type="ARBA" id="ARBA00022860"/>
    </source>
</evidence>
<dbReference type="GO" id="GO:0043204">
    <property type="term" value="C:perikaryon"/>
    <property type="evidence" value="ECO:0007669"/>
    <property type="project" value="UniProtKB-SubCell"/>
</dbReference>
<dbReference type="GO" id="GO:0042246">
    <property type="term" value="P:tissue regeneration"/>
    <property type="evidence" value="ECO:0007669"/>
    <property type="project" value="TreeGrafter"/>
</dbReference>